<dbReference type="SUPFAM" id="SSF51735">
    <property type="entry name" value="NAD(P)-binding Rossmann-fold domains"/>
    <property type="match status" value="1"/>
</dbReference>
<dbReference type="InterPro" id="IPR036291">
    <property type="entry name" value="NAD(P)-bd_dom_sf"/>
</dbReference>
<dbReference type="PANTHER" id="PTHR43431">
    <property type="entry name" value="OXIDOREDUCTASE, SHORT CHAIN DEHYDROGENASE/REDUCTASE FAMILY (AFU_ORTHOLOGUE AFUA_5G14000)"/>
    <property type="match status" value="1"/>
</dbReference>
<dbReference type="EMBL" id="VUNG01000033">
    <property type="protein sequence ID" value="MST85271.1"/>
    <property type="molecule type" value="Genomic_DNA"/>
</dbReference>
<dbReference type="Proteomes" id="UP000438914">
    <property type="component" value="Unassembled WGS sequence"/>
</dbReference>
<dbReference type="PRINTS" id="PR00081">
    <property type="entry name" value="GDHRDH"/>
</dbReference>
<name>A0A7K0KH61_9BACT</name>
<evidence type="ECO:0000313" key="1">
    <source>
        <dbReference type="EMBL" id="MST85271.1"/>
    </source>
</evidence>
<proteinExistence type="predicted"/>
<evidence type="ECO:0000313" key="2">
    <source>
        <dbReference type="Proteomes" id="UP000438914"/>
    </source>
</evidence>
<reference evidence="1 2" key="1">
    <citation type="submission" date="2019-08" db="EMBL/GenBank/DDBJ databases">
        <title>In-depth cultivation of the pig gut microbiome towards novel bacterial diversity and tailored functional studies.</title>
        <authorList>
            <person name="Wylensek D."/>
            <person name="Hitch T.C.A."/>
            <person name="Clavel T."/>
        </authorList>
    </citation>
    <scope>NUCLEOTIDE SEQUENCE [LARGE SCALE GENOMIC DNA]</scope>
    <source>
        <strain evidence="1 2">LKV-178-WT-2A</strain>
    </source>
</reference>
<comment type="caution">
    <text evidence="1">The sequence shown here is derived from an EMBL/GenBank/DDBJ whole genome shotgun (WGS) entry which is preliminary data.</text>
</comment>
<dbReference type="InterPro" id="IPR002347">
    <property type="entry name" value="SDR_fam"/>
</dbReference>
<dbReference type="AlphaFoldDB" id="A0A7K0KH61"/>
<dbReference type="Gene3D" id="3.40.50.720">
    <property type="entry name" value="NAD(P)-binding Rossmann-like Domain"/>
    <property type="match status" value="1"/>
</dbReference>
<dbReference type="PANTHER" id="PTHR43431:SF1">
    <property type="entry name" value="OS08G0476300 PROTEIN"/>
    <property type="match status" value="1"/>
</dbReference>
<dbReference type="RefSeq" id="WP_154534857.1">
    <property type="nucleotide sequence ID" value="NZ_VUNG01000033.1"/>
</dbReference>
<gene>
    <name evidence="1" type="ORF">FYJ73_11445</name>
</gene>
<organism evidence="1 2">
    <name type="scientific">Hallella mizrahii</name>
    <dbReference type="NCBI Taxonomy" id="2606637"/>
    <lineage>
        <taxon>Bacteria</taxon>
        <taxon>Pseudomonadati</taxon>
        <taxon>Bacteroidota</taxon>
        <taxon>Bacteroidia</taxon>
        <taxon>Bacteroidales</taxon>
        <taxon>Prevotellaceae</taxon>
        <taxon>Hallella</taxon>
    </lineage>
</organism>
<sequence>MSKKTIVVVGAGLGLGNHVAERFAKEDFRVVLVARRSEALAEYQKDFEAKGYETSTIACDVTDAESVKNAFGKIHEEVGTPDVLVYNVGITTPDAQPLDESEVLRHFKADVLGAFSCIKAVATDEFAEKKGTILLTGGVAAVSPFPGYTCLAIDKAALRGLTLAMHNELDPKGIFVGTVMVCGVIGGNEHFAPANIAEKYWQMYQERKDWEVRYE</sequence>
<accession>A0A7K0KH61</accession>
<keyword evidence="2" id="KW-1185">Reference proteome</keyword>
<protein>
    <submittedName>
        <fullName evidence="1">SDR family NAD(P)-dependent oxidoreductase</fullName>
    </submittedName>
</protein>
<dbReference type="Pfam" id="PF00106">
    <property type="entry name" value="adh_short"/>
    <property type="match status" value="1"/>
</dbReference>